<keyword evidence="4" id="KW-1185">Reference proteome</keyword>
<reference evidence="3 5" key="2">
    <citation type="submission" date="2018-08" db="EMBL/GenBank/DDBJ databases">
        <title>Genetic Globetrotter - A new plasmid hitch-hiking vast phylogenetic and geographic distances.</title>
        <authorList>
            <person name="Vollmers J."/>
            <person name="Petersen J."/>
        </authorList>
    </citation>
    <scope>NUCLEOTIDE SEQUENCE [LARGE SCALE GENOMIC DNA]</scope>
    <source>
        <strain evidence="3 5">DSM 26383</strain>
    </source>
</reference>
<gene>
    <name evidence="3" type="ORF">RIdsm_02943</name>
    <name evidence="2" type="ORF">XM52_10860</name>
</gene>
<dbReference type="Proteomes" id="UP000325785">
    <property type="component" value="Chromosome"/>
</dbReference>
<proteinExistence type="predicted"/>
<accession>A0A0T5PAJ3</accession>
<protein>
    <submittedName>
        <fullName evidence="2">Uncharacterized protein</fullName>
    </submittedName>
</protein>
<evidence type="ECO:0000313" key="5">
    <source>
        <dbReference type="Proteomes" id="UP000325785"/>
    </source>
</evidence>
<keyword evidence="1" id="KW-0472">Membrane</keyword>
<keyword evidence="1" id="KW-0812">Transmembrane</keyword>
<dbReference type="RefSeq" id="WP_057816138.1">
    <property type="nucleotide sequence ID" value="NZ_CAXRJZ010000013.1"/>
</dbReference>
<evidence type="ECO:0000313" key="4">
    <source>
        <dbReference type="Proteomes" id="UP000051401"/>
    </source>
</evidence>
<sequence length="60" mass="7093">MNPRWLFRMAKWAQRPPSEKRVKLVLGVIVLCLLLVAIEYFIGWPDWMTVEPAGRRGWLP</sequence>
<reference evidence="2 4" key="1">
    <citation type="submission" date="2015-04" db="EMBL/GenBank/DDBJ databases">
        <title>The draft genome sequence of Roseovarius indicus B108T.</title>
        <authorList>
            <person name="Li G."/>
            <person name="Lai Q."/>
            <person name="Shao Z."/>
            <person name="Yan P."/>
        </authorList>
    </citation>
    <scope>NUCLEOTIDE SEQUENCE [LARGE SCALE GENOMIC DNA]</scope>
    <source>
        <strain evidence="2 4">B108</strain>
    </source>
</reference>
<dbReference type="STRING" id="540747.SAMN04488031_101402"/>
<organism evidence="2 4">
    <name type="scientific">Roseovarius indicus</name>
    <dbReference type="NCBI Taxonomy" id="540747"/>
    <lineage>
        <taxon>Bacteria</taxon>
        <taxon>Pseudomonadati</taxon>
        <taxon>Pseudomonadota</taxon>
        <taxon>Alphaproteobacteria</taxon>
        <taxon>Rhodobacterales</taxon>
        <taxon>Roseobacteraceae</taxon>
        <taxon>Roseovarius</taxon>
    </lineage>
</organism>
<evidence type="ECO:0000313" key="2">
    <source>
        <dbReference type="EMBL" id="KRS18040.1"/>
    </source>
</evidence>
<dbReference type="EMBL" id="LAXI01000005">
    <property type="protein sequence ID" value="KRS18040.1"/>
    <property type="molecule type" value="Genomic_DNA"/>
</dbReference>
<name>A0A0T5PAJ3_9RHOB</name>
<dbReference type="AlphaFoldDB" id="A0A0T5PAJ3"/>
<feature type="transmembrane region" description="Helical" evidence="1">
    <location>
        <begin position="21"/>
        <end position="42"/>
    </location>
</feature>
<dbReference type="EMBL" id="CP031598">
    <property type="protein sequence ID" value="QEW27133.1"/>
    <property type="molecule type" value="Genomic_DNA"/>
</dbReference>
<dbReference type="PATRIC" id="fig|540747.5.peg.5097"/>
<dbReference type="KEGG" id="rid:RIdsm_02943"/>
<keyword evidence="1" id="KW-1133">Transmembrane helix</keyword>
<evidence type="ECO:0000256" key="1">
    <source>
        <dbReference type="SAM" id="Phobius"/>
    </source>
</evidence>
<dbReference type="Proteomes" id="UP000051401">
    <property type="component" value="Unassembled WGS sequence"/>
</dbReference>
<evidence type="ECO:0000313" key="3">
    <source>
        <dbReference type="EMBL" id="QEW27133.1"/>
    </source>
</evidence>